<accession>A0ABW5XK52</accession>
<organism evidence="11 12">
    <name type="scientific">Mucilaginibacter antarcticus</name>
    <dbReference type="NCBI Taxonomy" id="1855725"/>
    <lineage>
        <taxon>Bacteria</taxon>
        <taxon>Pseudomonadati</taxon>
        <taxon>Bacteroidota</taxon>
        <taxon>Sphingobacteriia</taxon>
        <taxon>Sphingobacteriales</taxon>
        <taxon>Sphingobacteriaceae</taxon>
        <taxon>Mucilaginibacter</taxon>
    </lineage>
</organism>
<dbReference type="InterPro" id="IPR037682">
    <property type="entry name" value="TonB_C"/>
</dbReference>
<keyword evidence="4" id="KW-1003">Cell membrane</keyword>
<comment type="similarity">
    <text evidence="2">Belongs to the TonB family.</text>
</comment>
<proteinExistence type="inferred from homology"/>
<evidence type="ECO:0000256" key="2">
    <source>
        <dbReference type="ARBA" id="ARBA00006555"/>
    </source>
</evidence>
<evidence type="ECO:0000256" key="8">
    <source>
        <dbReference type="ARBA" id="ARBA00022989"/>
    </source>
</evidence>
<dbReference type="InterPro" id="IPR006260">
    <property type="entry name" value="TonB/TolA_C"/>
</dbReference>
<keyword evidence="5" id="KW-0997">Cell inner membrane</keyword>
<dbReference type="NCBIfam" id="TIGR01352">
    <property type="entry name" value="tonB_Cterm"/>
    <property type="match status" value="1"/>
</dbReference>
<dbReference type="PANTHER" id="PTHR33446">
    <property type="entry name" value="PROTEIN TONB-RELATED"/>
    <property type="match status" value="1"/>
</dbReference>
<dbReference type="PROSITE" id="PS52015">
    <property type="entry name" value="TONB_CTD"/>
    <property type="match status" value="1"/>
</dbReference>
<evidence type="ECO:0000256" key="4">
    <source>
        <dbReference type="ARBA" id="ARBA00022475"/>
    </source>
</evidence>
<evidence type="ECO:0000313" key="12">
    <source>
        <dbReference type="Proteomes" id="UP001597601"/>
    </source>
</evidence>
<dbReference type="InterPro" id="IPR051045">
    <property type="entry name" value="TonB-dependent_transducer"/>
</dbReference>
<evidence type="ECO:0000256" key="7">
    <source>
        <dbReference type="ARBA" id="ARBA00022927"/>
    </source>
</evidence>
<feature type="domain" description="TonB C-terminal" evidence="10">
    <location>
        <begin position="58"/>
        <end position="155"/>
    </location>
</feature>
<name>A0ABW5XK52_9SPHI</name>
<dbReference type="Proteomes" id="UP001597601">
    <property type="component" value="Unassembled WGS sequence"/>
</dbReference>
<reference evidence="12" key="1">
    <citation type="journal article" date="2019" name="Int. J. Syst. Evol. Microbiol.">
        <title>The Global Catalogue of Microorganisms (GCM) 10K type strain sequencing project: providing services to taxonomists for standard genome sequencing and annotation.</title>
        <authorList>
            <consortium name="The Broad Institute Genomics Platform"/>
            <consortium name="The Broad Institute Genome Sequencing Center for Infectious Disease"/>
            <person name="Wu L."/>
            <person name="Ma J."/>
        </authorList>
    </citation>
    <scope>NUCLEOTIDE SEQUENCE [LARGE SCALE GENOMIC DNA]</scope>
    <source>
        <strain evidence="12">KCTC 52232</strain>
    </source>
</reference>
<evidence type="ECO:0000256" key="6">
    <source>
        <dbReference type="ARBA" id="ARBA00022692"/>
    </source>
</evidence>
<comment type="caution">
    <text evidence="11">The sequence shown here is derived from an EMBL/GenBank/DDBJ whole genome shotgun (WGS) entry which is preliminary data.</text>
</comment>
<evidence type="ECO:0000256" key="3">
    <source>
        <dbReference type="ARBA" id="ARBA00022448"/>
    </source>
</evidence>
<dbReference type="SUPFAM" id="SSF74653">
    <property type="entry name" value="TolA/TonB C-terminal domain"/>
    <property type="match status" value="1"/>
</dbReference>
<dbReference type="RefSeq" id="WP_377122819.1">
    <property type="nucleotide sequence ID" value="NZ_JBHUHN010000001.1"/>
</dbReference>
<protein>
    <submittedName>
        <fullName evidence="11">Energy transducer TonB</fullName>
    </submittedName>
</protein>
<dbReference type="PRINTS" id="PR01374">
    <property type="entry name" value="TONBPROTEIN"/>
</dbReference>
<evidence type="ECO:0000256" key="5">
    <source>
        <dbReference type="ARBA" id="ARBA00022519"/>
    </source>
</evidence>
<sequence>MKTSPLQQTITKIIVCILAVIFWLDTNAVFAGDTQRAALQANDTTIYTKAEKYPAFAGGVDGLVAFINKNLKYPPLMLKYEVEGKVLVQFVVEKDGKLSNIRPLKGPGRGSLEEAVRITKLLPKWEPGLDKAGQAIRVQYQLPVVFKLAPADIRETGEGMKVSTY</sequence>
<evidence type="ECO:0000313" key="11">
    <source>
        <dbReference type="EMBL" id="MFD2863367.1"/>
    </source>
</evidence>
<comment type="subcellular location">
    <subcellularLocation>
        <location evidence="1">Cell inner membrane</location>
        <topology evidence="1">Single-pass membrane protein</topology>
        <orientation evidence="1">Periplasmic side</orientation>
    </subcellularLocation>
</comment>
<evidence type="ECO:0000256" key="9">
    <source>
        <dbReference type="ARBA" id="ARBA00023136"/>
    </source>
</evidence>
<gene>
    <name evidence="11" type="ORF">ACFSYC_01590</name>
</gene>
<dbReference type="Pfam" id="PF03544">
    <property type="entry name" value="TonB_C"/>
    <property type="match status" value="1"/>
</dbReference>
<evidence type="ECO:0000259" key="10">
    <source>
        <dbReference type="PROSITE" id="PS52015"/>
    </source>
</evidence>
<keyword evidence="8" id="KW-1133">Transmembrane helix</keyword>
<dbReference type="EMBL" id="JBHUON010000001">
    <property type="protein sequence ID" value="MFD2863367.1"/>
    <property type="molecule type" value="Genomic_DNA"/>
</dbReference>
<keyword evidence="12" id="KW-1185">Reference proteome</keyword>
<keyword evidence="7" id="KW-0653">Protein transport</keyword>
<dbReference type="Gene3D" id="3.30.1150.10">
    <property type="match status" value="1"/>
</dbReference>
<dbReference type="PANTHER" id="PTHR33446:SF2">
    <property type="entry name" value="PROTEIN TONB"/>
    <property type="match status" value="1"/>
</dbReference>
<evidence type="ECO:0000256" key="1">
    <source>
        <dbReference type="ARBA" id="ARBA00004383"/>
    </source>
</evidence>
<keyword evidence="6" id="KW-0812">Transmembrane</keyword>
<keyword evidence="9" id="KW-0472">Membrane</keyword>
<keyword evidence="3" id="KW-0813">Transport</keyword>
<dbReference type="InterPro" id="IPR003538">
    <property type="entry name" value="TonB"/>
</dbReference>